<dbReference type="OrthoDB" id="9822411at2"/>
<proteinExistence type="predicted"/>
<gene>
    <name evidence="2" type="ordered locus">SGRA_2614</name>
</gene>
<organism evidence="2 3">
    <name type="scientific">Saprospira grandis (strain Lewin)</name>
    <dbReference type="NCBI Taxonomy" id="984262"/>
    <lineage>
        <taxon>Bacteria</taxon>
        <taxon>Pseudomonadati</taxon>
        <taxon>Bacteroidota</taxon>
        <taxon>Saprospiria</taxon>
        <taxon>Saprospirales</taxon>
        <taxon>Saprospiraceae</taxon>
        <taxon>Saprospira</taxon>
    </lineage>
</organism>
<sequence>MKTVFSIFFAACFLLAGPNLLAQKKGSTISSSTIKAPISKEKAKALAFGQELIKAYFDGNCQLVANSLASEVIAMESGQRFSITPQLKSDFCDENPIRSDIQVSYQMYLDSYKSEVMDKEEFAAKYPQRQQMYNLQAGDIFFNGANLLPKKQALFSASDMAMFILRPTANGFEIIAI</sequence>
<dbReference type="STRING" id="984262.SGRA_2614"/>
<dbReference type="EMBL" id="CP002831">
    <property type="protein sequence ID" value="AFC25342.1"/>
    <property type="molecule type" value="Genomic_DNA"/>
</dbReference>
<feature type="signal peptide" evidence="1">
    <location>
        <begin position="1"/>
        <end position="21"/>
    </location>
</feature>
<evidence type="ECO:0000256" key="1">
    <source>
        <dbReference type="SAM" id="SignalP"/>
    </source>
</evidence>
<dbReference type="Proteomes" id="UP000007519">
    <property type="component" value="Chromosome"/>
</dbReference>
<protein>
    <submittedName>
        <fullName evidence="2">Uncharacterized protein</fullName>
    </submittedName>
</protein>
<keyword evidence="1" id="KW-0732">Signal</keyword>
<evidence type="ECO:0000313" key="2">
    <source>
        <dbReference type="EMBL" id="AFC25342.1"/>
    </source>
</evidence>
<dbReference type="AlphaFoldDB" id="H6L814"/>
<keyword evidence="3" id="KW-1185">Reference proteome</keyword>
<evidence type="ECO:0000313" key="3">
    <source>
        <dbReference type="Proteomes" id="UP000007519"/>
    </source>
</evidence>
<dbReference type="KEGG" id="sgn:SGRA_2614"/>
<reference evidence="2 3" key="1">
    <citation type="journal article" date="2012" name="Stand. Genomic Sci.">
        <title>Complete genome sequencing and analysis of Saprospira grandis str. Lewin, a predatory marine bacterium.</title>
        <authorList>
            <person name="Saw J.H."/>
            <person name="Yuryev A."/>
            <person name="Kanbe M."/>
            <person name="Hou S."/>
            <person name="Young A.G."/>
            <person name="Aizawa S."/>
            <person name="Alam M."/>
        </authorList>
    </citation>
    <scope>NUCLEOTIDE SEQUENCE [LARGE SCALE GENOMIC DNA]</scope>
    <source>
        <strain evidence="2 3">Lewin</strain>
    </source>
</reference>
<accession>H6L814</accession>
<dbReference type="HOGENOM" id="CLU_1516893_0_0_10"/>
<feature type="chain" id="PRO_5003604942" evidence="1">
    <location>
        <begin position="22"/>
        <end position="177"/>
    </location>
</feature>
<name>H6L814_SAPGL</name>